<dbReference type="Proteomes" id="UP000326939">
    <property type="component" value="Chromosome 1"/>
</dbReference>
<dbReference type="InterPro" id="IPR000308">
    <property type="entry name" value="14-3-3"/>
</dbReference>
<evidence type="ECO:0000259" key="3">
    <source>
        <dbReference type="SMART" id="SM00101"/>
    </source>
</evidence>
<dbReference type="EMBL" id="VDCV01000001">
    <property type="protein sequence ID" value="KAB5573746.1"/>
    <property type="molecule type" value="Genomic_DNA"/>
</dbReference>
<dbReference type="InterPro" id="IPR036815">
    <property type="entry name" value="14-3-3_dom_sf"/>
</dbReference>
<evidence type="ECO:0000256" key="2">
    <source>
        <dbReference type="PIRSR" id="PIRSR000868-1"/>
    </source>
</evidence>
<gene>
    <name evidence="4" type="ORF">DKX38_000940</name>
</gene>
<evidence type="ECO:0000313" key="5">
    <source>
        <dbReference type="Proteomes" id="UP000326939"/>
    </source>
</evidence>
<feature type="domain" description="14-3-3" evidence="3">
    <location>
        <begin position="4"/>
        <end position="244"/>
    </location>
</feature>
<reference evidence="5" key="1">
    <citation type="journal article" date="2019" name="Gigascience">
        <title>De novo genome assembly of the endangered Acer yangbiense, a plant species with extremely small populations endemic to Yunnan Province, China.</title>
        <authorList>
            <person name="Yang J."/>
            <person name="Wariss H.M."/>
            <person name="Tao L."/>
            <person name="Zhang R."/>
            <person name="Yun Q."/>
            <person name="Hollingsworth P."/>
            <person name="Dao Z."/>
            <person name="Luo G."/>
            <person name="Guo H."/>
            <person name="Ma Y."/>
            <person name="Sun W."/>
        </authorList>
    </citation>
    <scope>NUCLEOTIDE SEQUENCE [LARGE SCALE GENOMIC DNA]</scope>
    <source>
        <strain evidence="5">cv. br00</strain>
    </source>
</reference>
<name>A0A5N5P4N6_9ROSI</name>
<dbReference type="AlphaFoldDB" id="A0A5N5P4N6"/>
<evidence type="ECO:0000313" key="4">
    <source>
        <dbReference type="EMBL" id="KAB5573746.1"/>
    </source>
</evidence>
<comment type="similarity">
    <text evidence="1">Belongs to the 14-3-3 family.</text>
</comment>
<dbReference type="SUPFAM" id="SSF48445">
    <property type="entry name" value="14-3-3 protein"/>
    <property type="match status" value="1"/>
</dbReference>
<protein>
    <recommendedName>
        <fullName evidence="3">14-3-3 domain-containing protein</fullName>
    </recommendedName>
</protein>
<dbReference type="PRINTS" id="PR00305">
    <property type="entry name" value="1433ZETA"/>
</dbReference>
<evidence type="ECO:0000256" key="1">
    <source>
        <dbReference type="ARBA" id="ARBA00006141"/>
    </source>
</evidence>
<dbReference type="PIRSF" id="PIRSF000868">
    <property type="entry name" value="14-3-3"/>
    <property type="match status" value="1"/>
</dbReference>
<proteinExistence type="inferred from homology"/>
<dbReference type="SMART" id="SM00101">
    <property type="entry name" value="14_3_3"/>
    <property type="match status" value="1"/>
</dbReference>
<dbReference type="InterPro" id="IPR023410">
    <property type="entry name" value="14-3-3_domain"/>
</dbReference>
<dbReference type="Pfam" id="PF00244">
    <property type="entry name" value="14-3-3"/>
    <property type="match status" value="1"/>
</dbReference>
<dbReference type="CDD" id="cd08774">
    <property type="entry name" value="14-3-3"/>
    <property type="match status" value="1"/>
</dbReference>
<sequence length="247" mass="28444">MDARQDFVYSAKLAEQAKRYNEMLDHMKYIAKLDVELTAGERNLLRIGCKNVVGAKRESWRMLSSMEEKEQAKGKEFNARRIVEYRRKVESELTILCNEIILLIDDHLLPSTSQCESRVFYHRMKGDCYRYLAEINAGVEKEKAASDSLKAYDIGIKAASKLAPTNLVRLSLALNFSVLLNDTMKFPKKAFFLAKNAYDEAIPILHNLNEESQKGSMLILEILLENVKLWSYDILEYGDYSYNSCRS</sequence>
<dbReference type="Gene3D" id="1.20.190.20">
    <property type="entry name" value="14-3-3 domain"/>
    <property type="match status" value="1"/>
</dbReference>
<organism evidence="4 5">
    <name type="scientific">Salix brachista</name>
    <dbReference type="NCBI Taxonomy" id="2182728"/>
    <lineage>
        <taxon>Eukaryota</taxon>
        <taxon>Viridiplantae</taxon>
        <taxon>Streptophyta</taxon>
        <taxon>Embryophyta</taxon>
        <taxon>Tracheophyta</taxon>
        <taxon>Spermatophyta</taxon>
        <taxon>Magnoliopsida</taxon>
        <taxon>eudicotyledons</taxon>
        <taxon>Gunneridae</taxon>
        <taxon>Pentapetalae</taxon>
        <taxon>rosids</taxon>
        <taxon>fabids</taxon>
        <taxon>Malpighiales</taxon>
        <taxon>Salicaceae</taxon>
        <taxon>Saliceae</taxon>
        <taxon>Salix</taxon>
    </lineage>
</organism>
<comment type="caution">
    <text evidence="4">The sequence shown here is derived from an EMBL/GenBank/DDBJ whole genome shotgun (WGS) entry which is preliminary data.</text>
</comment>
<feature type="site" description="Interaction with phosphoserine on interacting protein" evidence="2">
    <location>
        <position position="57"/>
    </location>
</feature>
<accession>A0A5N5P4N6</accession>
<feature type="site" description="Interaction with phosphoserine on interacting protein" evidence="2">
    <location>
        <position position="130"/>
    </location>
</feature>
<keyword evidence="5" id="KW-1185">Reference proteome</keyword>
<dbReference type="PANTHER" id="PTHR18860">
    <property type="entry name" value="14-3-3 PROTEIN"/>
    <property type="match status" value="1"/>
</dbReference>